<organism evidence="1 2">
    <name type="scientific">Paenibacillus macquariensis</name>
    <dbReference type="NCBI Taxonomy" id="948756"/>
    <lineage>
        <taxon>Bacteria</taxon>
        <taxon>Bacillati</taxon>
        <taxon>Bacillota</taxon>
        <taxon>Bacilli</taxon>
        <taxon>Bacillales</taxon>
        <taxon>Paenibacillaceae</taxon>
        <taxon>Paenibacillus</taxon>
    </lineage>
</organism>
<proteinExistence type="predicted"/>
<sequence>MLVSNYRQITRSQNAAIEYIRNCARSQKKGAQASLKEIFQLSNIPWNTFEEAVHKLRSNARVALHFHPDRPVVDMKSVAQSLFEQGIYKSQFETLISNGSVSAYLGGARDLWEKKLFGGAYQLEGVTNCERPKYGALDLLLHPDGPSPRFGSCYFLLRPNVSHRCTFTYGGSQDNPKEKGTYEELDDILSALFTDAFFRDYAIGEKDLTTRKLIEQLLYNLERPLKDPSKLPPHRNLNHFIETQVHGDIFLKDDVEILVADPSFKRTDIGNYLEQISIKYSIELFWHMGFAMRSEEVPSDFRGPTMPSLAKRIARNGNIDASVIGNAVNDLKRNPDLWFDRGNYEEVLQELKYMWHVLVRYGISIDDRSN</sequence>
<evidence type="ECO:0000313" key="2">
    <source>
        <dbReference type="Proteomes" id="UP000186666"/>
    </source>
</evidence>
<gene>
    <name evidence="1" type="ORF">SAMN05421578_10231</name>
</gene>
<reference evidence="1 2" key="1">
    <citation type="submission" date="2017-01" db="EMBL/GenBank/DDBJ databases">
        <authorList>
            <person name="Varghese N."/>
            <person name="Submissions S."/>
        </authorList>
    </citation>
    <scope>NUCLEOTIDE SEQUENCE [LARGE SCALE GENOMIC DNA]</scope>
    <source>
        <strain evidence="1 2">ATCC 23464</strain>
    </source>
</reference>
<dbReference type="InterPro" id="IPR022074">
    <property type="entry name" value="DUF3626"/>
</dbReference>
<evidence type="ECO:0000313" key="1">
    <source>
        <dbReference type="EMBL" id="SIQ44717.1"/>
    </source>
</evidence>
<keyword evidence="2" id="KW-1185">Reference proteome</keyword>
<accession>A0ABY1JM26</accession>
<dbReference type="Pfam" id="PF12294">
    <property type="entry name" value="DUF3626"/>
    <property type="match status" value="1"/>
</dbReference>
<name>A0ABY1JM26_9BACL</name>
<protein>
    <recommendedName>
        <fullName evidence="3">DUF3626 domain-containing protein</fullName>
    </recommendedName>
</protein>
<comment type="caution">
    <text evidence="1">The sequence shown here is derived from an EMBL/GenBank/DDBJ whole genome shotgun (WGS) entry which is preliminary data.</text>
</comment>
<evidence type="ECO:0008006" key="3">
    <source>
        <dbReference type="Google" id="ProtNLM"/>
    </source>
</evidence>
<dbReference type="Proteomes" id="UP000186666">
    <property type="component" value="Unassembled WGS sequence"/>
</dbReference>
<dbReference type="EMBL" id="FTNK01000002">
    <property type="protein sequence ID" value="SIQ44717.1"/>
    <property type="molecule type" value="Genomic_DNA"/>
</dbReference>